<feature type="non-terminal residue" evidence="1">
    <location>
        <position position="48"/>
    </location>
</feature>
<protein>
    <submittedName>
        <fullName evidence="1">Uncharacterized protein</fullName>
    </submittedName>
</protein>
<reference evidence="1 2" key="1">
    <citation type="journal article" date="2012" name="Nat. Genet.">
        <title>The yak genome and adaptation to life at high altitude.</title>
        <authorList>
            <person name="Qiu Q."/>
            <person name="Zhang G."/>
            <person name="Ma T."/>
            <person name="Qian W."/>
            <person name="Wang J."/>
            <person name="Ye Z."/>
            <person name="Cao C."/>
            <person name="Hu Q."/>
            <person name="Kim J."/>
            <person name="Larkin D.M."/>
            <person name="Auvil L."/>
            <person name="Capitanu B."/>
            <person name="Ma J."/>
            <person name="Lewin H.A."/>
            <person name="Qian X."/>
            <person name="Lang Y."/>
            <person name="Zhou R."/>
            <person name="Wang L."/>
            <person name="Wang K."/>
            <person name="Xia J."/>
            <person name="Liao S."/>
            <person name="Pan S."/>
            <person name="Lu X."/>
            <person name="Hou H."/>
            <person name="Wang Y."/>
            <person name="Zang X."/>
            <person name="Yin Y."/>
            <person name="Ma H."/>
            <person name="Zhang J."/>
            <person name="Wang Z."/>
            <person name="Zhang Y."/>
            <person name="Zhang D."/>
            <person name="Yonezawa T."/>
            <person name="Hasegawa M."/>
            <person name="Zhong Y."/>
            <person name="Liu W."/>
            <person name="Zhang Y."/>
            <person name="Huang Z."/>
            <person name="Zhang S."/>
            <person name="Long R."/>
            <person name="Yang H."/>
            <person name="Wang J."/>
            <person name="Lenstra J.A."/>
            <person name="Cooper D.N."/>
            <person name="Wu Y."/>
            <person name="Wang J."/>
            <person name="Shi P."/>
            <person name="Wang J."/>
            <person name="Liu J."/>
        </authorList>
    </citation>
    <scope>NUCLEOTIDE SEQUENCE [LARGE SCALE GENOMIC DNA]</scope>
    <source>
        <strain evidence="2">yakQH1</strain>
    </source>
</reference>
<proteinExistence type="predicted"/>
<name>L8ILB8_9CETA</name>
<dbReference type="AlphaFoldDB" id="L8ILB8"/>
<sequence length="48" mass="5392">SWGRTSGFGWRKLRLTANAHLIRGGSHGLSEPLVSMSWPLIPQHYGEF</sequence>
<dbReference type="EMBL" id="JH881030">
    <property type="protein sequence ID" value="ELR57141.1"/>
    <property type="molecule type" value="Genomic_DNA"/>
</dbReference>
<feature type="non-terminal residue" evidence="1">
    <location>
        <position position="1"/>
    </location>
</feature>
<accession>L8ILB8</accession>
<gene>
    <name evidence="1" type="ORF">M91_19552</name>
</gene>
<dbReference type="Proteomes" id="UP000011080">
    <property type="component" value="Unassembled WGS sequence"/>
</dbReference>
<organism evidence="1 2">
    <name type="scientific">Bos mutus</name>
    <name type="common">wild yak</name>
    <dbReference type="NCBI Taxonomy" id="72004"/>
    <lineage>
        <taxon>Eukaryota</taxon>
        <taxon>Metazoa</taxon>
        <taxon>Chordata</taxon>
        <taxon>Craniata</taxon>
        <taxon>Vertebrata</taxon>
        <taxon>Euteleostomi</taxon>
        <taxon>Mammalia</taxon>
        <taxon>Eutheria</taxon>
        <taxon>Laurasiatheria</taxon>
        <taxon>Artiodactyla</taxon>
        <taxon>Ruminantia</taxon>
        <taxon>Pecora</taxon>
        <taxon>Bovidae</taxon>
        <taxon>Bovinae</taxon>
        <taxon>Bos</taxon>
    </lineage>
</organism>
<evidence type="ECO:0000313" key="1">
    <source>
        <dbReference type="EMBL" id="ELR57141.1"/>
    </source>
</evidence>
<evidence type="ECO:0000313" key="2">
    <source>
        <dbReference type="Proteomes" id="UP000011080"/>
    </source>
</evidence>